<proteinExistence type="predicted"/>
<dbReference type="AlphaFoldDB" id="A0A934U2B2"/>
<feature type="binding site" evidence="2">
    <location>
        <position position="62"/>
    </location>
    <ligand>
        <name>CoA</name>
        <dbReference type="ChEBI" id="CHEBI:57287"/>
    </ligand>
</feature>
<dbReference type="SUPFAM" id="SSF54637">
    <property type="entry name" value="Thioesterase/thiol ester dehydrase-isomerase"/>
    <property type="match status" value="1"/>
</dbReference>
<dbReference type="InterPro" id="IPR025540">
    <property type="entry name" value="FlK"/>
</dbReference>
<organism evidence="4 5">
    <name type="scientific">Ruminococcus difficilis</name>
    <dbReference type="NCBI Taxonomy" id="2763069"/>
    <lineage>
        <taxon>Bacteria</taxon>
        <taxon>Bacillati</taxon>
        <taxon>Bacillota</taxon>
        <taxon>Clostridia</taxon>
        <taxon>Eubacteriales</taxon>
        <taxon>Oscillospiraceae</taxon>
        <taxon>Ruminococcus</taxon>
    </lineage>
</organism>
<keyword evidence="5" id="KW-1185">Reference proteome</keyword>
<feature type="active site" evidence="1">
    <location>
        <position position="35"/>
    </location>
</feature>
<feature type="active site" evidence="1">
    <location>
        <position position="43"/>
    </location>
</feature>
<reference evidence="4" key="1">
    <citation type="submission" date="2021-01" db="EMBL/GenBank/DDBJ databases">
        <title>Genome public.</title>
        <authorList>
            <person name="Liu C."/>
            <person name="Sun Q."/>
        </authorList>
    </citation>
    <scope>NUCLEOTIDE SEQUENCE</scope>
    <source>
        <strain evidence="4">M6</strain>
    </source>
</reference>
<dbReference type="RefSeq" id="WP_186832859.1">
    <property type="nucleotide sequence ID" value="NZ_JAEQMG010000048.1"/>
</dbReference>
<dbReference type="InterPro" id="IPR029069">
    <property type="entry name" value="HotDog_dom_sf"/>
</dbReference>
<gene>
    <name evidence="4" type="ORF">JKK62_05645</name>
</gene>
<evidence type="ECO:0000256" key="2">
    <source>
        <dbReference type="PIRSR" id="PIRSR014972-2"/>
    </source>
</evidence>
<dbReference type="PIRSF" id="PIRSF014972">
    <property type="entry name" value="FlK"/>
    <property type="match status" value="1"/>
</dbReference>
<feature type="domain" description="Fluoroacetyl-CoA-specific thioesterase-like" evidence="3">
    <location>
        <begin position="16"/>
        <end position="118"/>
    </location>
</feature>
<dbReference type="EMBL" id="JAEQMG010000048">
    <property type="protein sequence ID" value="MBK6088139.1"/>
    <property type="molecule type" value="Genomic_DNA"/>
</dbReference>
<evidence type="ECO:0000256" key="1">
    <source>
        <dbReference type="PIRSR" id="PIRSR014972-1"/>
    </source>
</evidence>
<evidence type="ECO:0000259" key="3">
    <source>
        <dbReference type="Pfam" id="PF22636"/>
    </source>
</evidence>
<dbReference type="Gene3D" id="3.10.129.10">
    <property type="entry name" value="Hotdog Thioesterase"/>
    <property type="match status" value="1"/>
</dbReference>
<name>A0A934U2B2_9FIRM</name>
<evidence type="ECO:0000313" key="5">
    <source>
        <dbReference type="Proteomes" id="UP000633365"/>
    </source>
</evidence>
<feature type="binding site" evidence="2">
    <location>
        <position position="113"/>
    </location>
    <ligand>
        <name>substrate</name>
    </ligand>
</feature>
<dbReference type="PANTHER" id="PTHR36934:SF1">
    <property type="entry name" value="THIOESTERASE DOMAIN-CONTAINING PROTEIN"/>
    <property type="match status" value="1"/>
</dbReference>
<accession>A0A934U2B2</accession>
<dbReference type="InterPro" id="IPR054485">
    <property type="entry name" value="FlK-like_dom"/>
</dbReference>
<dbReference type="Proteomes" id="UP000633365">
    <property type="component" value="Unassembled WGS sequence"/>
</dbReference>
<comment type="caution">
    <text evidence="4">The sequence shown here is derived from an EMBL/GenBank/DDBJ whole genome shotgun (WGS) entry which is preliminary data.</text>
</comment>
<sequence length="135" mass="14569">MAELTIGIKGEKSVAVTNENTALMMGSGSLRVFATPAMIALCEGCCAQSVESALDLEMTTVGTKVDIEHIASSPVGAPILCRSTLVAVDGRKIEFEVEVYDNEKLIGKGRHSRCIVNAKKFFDKTYANVKKRITE</sequence>
<evidence type="ECO:0000313" key="4">
    <source>
        <dbReference type="EMBL" id="MBK6088139.1"/>
    </source>
</evidence>
<protein>
    <submittedName>
        <fullName evidence="4">Thioesterase</fullName>
    </submittedName>
</protein>
<dbReference type="PANTHER" id="PTHR36934">
    <property type="entry name" value="BLR0278 PROTEIN"/>
    <property type="match status" value="1"/>
</dbReference>
<feature type="binding site" evidence="2">
    <location>
        <position position="62"/>
    </location>
    <ligand>
        <name>substrate</name>
    </ligand>
</feature>
<feature type="active site" evidence="1">
    <location>
        <position position="69"/>
    </location>
</feature>
<dbReference type="Pfam" id="PF22636">
    <property type="entry name" value="FlK"/>
    <property type="match status" value="1"/>
</dbReference>